<dbReference type="Pfam" id="PF01198">
    <property type="entry name" value="Ribosomal_L31e"/>
    <property type="match status" value="1"/>
</dbReference>
<dbReference type="PROSITE" id="PS01144">
    <property type="entry name" value="RIBOSOMAL_L31E"/>
    <property type="match status" value="1"/>
</dbReference>
<dbReference type="RefSeq" id="WP_070365837.1">
    <property type="nucleotide sequence ID" value="NZ_CP016070.1"/>
</dbReference>
<name>A0A1D8S757_9EURY</name>
<dbReference type="Proteomes" id="UP000185608">
    <property type="component" value="Chromosome"/>
</dbReference>
<evidence type="ECO:0000256" key="1">
    <source>
        <dbReference type="ARBA" id="ARBA00010808"/>
    </source>
</evidence>
<dbReference type="InterPro" id="IPR000054">
    <property type="entry name" value="Ribosomal_eL31"/>
</dbReference>
<dbReference type="NCBIfam" id="NF002258">
    <property type="entry name" value="PRK01192.1-1"/>
    <property type="match status" value="1"/>
</dbReference>
<dbReference type="KEGG" id="hhsr:HSR6_2109"/>
<dbReference type="SUPFAM" id="SSF54575">
    <property type="entry name" value="Ribosomal protein L31e"/>
    <property type="match status" value="1"/>
</dbReference>
<dbReference type="AlphaFoldDB" id="A0A1D8S757"/>
<dbReference type="KEGG" id="halh:HTSR_2033"/>
<evidence type="ECO:0000313" key="8">
    <source>
        <dbReference type="Proteomes" id="UP000185608"/>
    </source>
</evidence>
<accession>A0A1D8S757</accession>
<protein>
    <recommendedName>
        <fullName evidence="4 5">Large ribosomal subunit protein eL31</fullName>
    </recommendedName>
</protein>
<dbReference type="CDD" id="cd00463">
    <property type="entry name" value="Ribosomal_L31e"/>
    <property type="match status" value="1"/>
</dbReference>
<evidence type="ECO:0000256" key="4">
    <source>
        <dbReference type="ARBA" id="ARBA00035230"/>
    </source>
</evidence>
<organism evidence="6 8">
    <name type="scientific">Halodesulfurarchaeum formicicum</name>
    <dbReference type="NCBI Taxonomy" id="1873524"/>
    <lineage>
        <taxon>Archaea</taxon>
        <taxon>Methanobacteriati</taxon>
        <taxon>Methanobacteriota</taxon>
        <taxon>Stenosarchaea group</taxon>
        <taxon>Halobacteria</taxon>
        <taxon>Halobacteriales</taxon>
        <taxon>Halobacteriaceae</taxon>
        <taxon>Halodesulfurarchaeum</taxon>
    </lineage>
</organism>
<reference evidence="7" key="3">
    <citation type="journal article" date="2017" name="ISME J.">
        <title>Discovery of anaerobic lithoheterotrophic haloarchaea, ubiquitous in hypersaline habitats.</title>
        <authorList>
            <person name="Sorokin D.Y."/>
            <person name="Messina E."/>
            <person name="Smedile F."/>
            <person name="Roman P."/>
            <person name="Damste J.S.S."/>
            <person name="Ciordia S."/>
            <person name="Mena M.C."/>
            <person name="Ferrer M."/>
            <person name="Golyshin P.N."/>
            <person name="Kublanov I.V."/>
            <person name="Samarov N.I."/>
            <person name="Toshchakov S.V."/>
            <person name="La Cono V."/>
            <person name="Yakimov M.M."/>
        </authorList>
    </citation>
    <scope>NUCLEOTIDE SEQUENCE</scope>
    <source>
        <strain evidence="7">HSR6</strain>
    </source>
</reference>
<dbReference type="GO" id="GO:0022625">
    <property type="term" value="C:cytosolic large ribosomal subunit"/>
    <property type="evidence" value="ECO:0007669"/>
    <property type="project" value="TreeGrafter"/>
</dbReference>
<dbReference type="PANTHER" id="PTHR10956">
    <property type="entry name" value="60S RIBOSOMAL PROTEIN L31"/>
    <property type="match status" value="1"/>
</dbReference>
<evidence type="ECO:0000256" key="2">
    <source>
        <dbReference type="ARBA" id="ARBA00022980"/>
    </source>
</evidence>
<dbReference type="Gene3D" id="3.10.440.10">
    <property type="match status" value="1"/>
</dbReference>
<dbReference type="OrthoDB" id="10127at2157"/>
<dbReference type="Proteomes" id="UP000186165">
    <property type="component" value="Chromosome"/>
</dbReference>
<sequence>MSASDFEERIVTVPLRKVNASSKSKRGDKAMSLVREHLATHFKVDEDAVRLDPSINEAVWARGRANPPSKVRVRAARFEEEGSAVVEAEHAES</sequence>
<keyword evidence="9" id="KW-1185">Reference proteome</keyword>
<dbReference type="PATRIC" id="fig|1855411.3.peg.2037"/>
<dbReference type="GeneID" id="30418640"/>
<dbReference type="PANTHER" id="PTHR10956:SF0">
    <property type="entry name" value="60S RIBOSOMAL PROTEIN L31"/>
    <property type="match status" value="1"/>
</dbReference>
<dbReference type="GO" id="GO:0003735">
    <property type="term" value="F:structural constituent of ribosome"/>
    <property type="evidence" value="ECO:0007669"/>
    <property type="project" value="InterPro"/>
</dbReference>
<reference evidence="6 8" key="1">
    <citation type="submission" date="2016-06" db="EMBL/GenBank/DDBJ databases">
        <title>Discovery of anaerobic lithoheterotrophic haloarchaeon capable of sulfur respiration by hydrogen and formate.</title>
        <authorList>
            <person name="Sorokin D.Y."/>
            <person name="Kublanov I.V."/>
            <person name="Roman P."/>
            <person name="Sinninghe Damste J.S."/>
            <person name="Golyshin P.N."/>
            <person name="Rojo D."/>
            <person name="Ciordia S."/>
            <person name="Mena Md.C."/>
            <person name="Ferrer M."/>
            <person name="Smedile F."/>
            <person name="Messina E."/>
            <person name="La Cono V."/>
            <person name="Yakimov M.M."/>
        </authorList>
    </citation>
    <scope>NUCLEOTIDE SEQUENCE [LARGE SCALE GENOMIC DNA]</scope>
    <source>
        <strain evidence="6 8">HTSR1</strain>
    </source>
</reference>
<dbReference type="EMBL" id="CP016070">
    <property type="protein sequence ID" value="AOW81194.1"/>
    <property type="molecule type" value="Genomic_DNA"/>
</dbReference>
<dbReference type="STRING" id="1873524.HSR6_2109"/>
<evidence type="ECO:0000313" key="6">
    <source>
        <dbReference type="EMBL" id="AOW81194.1"/>
    </source>
</evidence>
<keyword evidence="3 5" id="KW-0687">Ribonucleoprotein</keyword>
<reference evidence="9" key="2">
    <citation type="submission" date="2016-08" db="EMBL/GenBank/DDBJ databases">
        <title>Discovery of first anaerobic lithoheterotrophic haloarchae widely represented in hypersaline habitats.</title>
        <authorList>
            <person name="Sorokin D.Y."/>
            <person name="Kublanov I.V."/>
            <person name="Roman P."/>
            <person name="Sinninghe Damste J.S."/>
            <person name="Golyshin P.N."/>
            <person name="Rojo D."/>
            <person name="Ciordia S."/>
            <person name="Mena Md.C."/>
            <person name="Ferrer M."/>
            <person name="Smedile F."/>
            <person name="Messina E."/>
            <person name="La Cono V."/>
            <person name="Yakimov M.M."/>
        </authorList>
    </citation>
    <scope>NUCLEOTIDE SEQUENCE [LARGE SCALE GENOMIC DNA]</scope>
    <source>
        <strain evidence="9">HSR6</strain>
    </source>
</reference>
<proteinExistence type="inferred from homology"/>
<keyword evidence="2 5" id="KW-0689">Ribosomal protein</keyword>
<evidence type="ECO:0000256" key="5">
    <source>
        <dbReference type="HAMAP-Rule" id="MF_00410"/>
    </source>
</evidence>
<evidence type="ECO:0000313" key="7">
    <source>
        <dbReference type="EMBL" id="APE96537.1"/>
    </source>
</evidence>
<dbReference type="EMBL" id="CP016804">
    <property type="protein sequence ID" value="APE96537.1"/>
    <property type="molecule type" value="Genomic_DNA"/>
</dbReference>
<evidence type="ECO:0000313" key="9">
    <source>
        <dbReference type="Proteomes" id="UP000186165"/>
    </source>
</evidence>
<accession>A0A1J1AFZ8</accession>
<comment type="similarity">
    <text evidence="1 5">Belongs to the eukaryotic ribosomal protein eL31 family.</text>
</comment>
<dbReference type="InterPro" id="IPR023621">
    <property type="entry name" value="Ribosomal_eL31_dom_sf"/>
</dbReference>
<dbReference type="HAMAP" id="MF_00410">
    <property type="entry name" value="Ribosomal_eL31"/>
    <property type="match status" value="1"/>
</dbReference>
<evidence type="ECO:0000256" key="3">
    <source>
        <dbReference type="ARBA" id="ARBA00023274"/>
    </source>
</evidence>
<gene>
    <name evidence="5 6" type="primary">rpl31e</name>
    <name evidence="7" type="ORF">HSR6_2109</name>
    <name evidence="6" type="ORF">HTSR_2033</name>
</gene>
<dbReference type="SMART" id="SM01380">
    <property type="entry name" value="Ribosomal_L31e"/>
    <property type="match status" value="1"/>
</dbReference>
<dbReference type="GO" id="GO:0002181">
    <property type="term" value="P:cytoplasmic translation"/>
    <property type="evidence" value="ECO:0007669"/>
    <property type="project" value="TreeGrafter"/>
</dbReference>
<dbReference type="InterPro" id="IPR020052">
    <property type="entry name" value="Ribosomal_eL31_CS"/>
</dbReference>